<dbReference type="PANTHER" id="PTHR48069:SF3">
    <property type="entry name" value="DIHYDROFOLATE REDUCTASE"/>
    <property type="match status" value="1"/>
</dbReference>
<evidence type="ECO:0000256" key="2">
    <source>
        <dbReference type="ARBA" id="ARBA00009539"/>
    </source>
</evidence>
<protein>
    <recommendedName>
        <fullName evidence="3">dihydrofolate reductase</fullName>
        <ecNumber evidence="3">1.5.1.3</ecNumber>
    </recommendedName>
</protein>
<dbReference type="Pfam" id="PF00186">
    <property type="entry name" value="DHFR_1"/>
    <property type="match status" value="1"/>
</dbReference>
<evidence type="ECO:0000256" key="7">
    <source>
        <dbReference type="ARBA" id="ARBA00025067"/>
    </source>
</evidence>
<dbReference type="InterPro" id="IPR001796">
    <property type="entry name" value="DHFR_dom"/>
</dbReference>
<sequence>MSQKKFSLIAAACENMGIGINGSLPWRLKNELKYFNQRTTKIDDISKKNALIMGRKTYFGIPENKRPLPGRLNIVLSATSKQSDYPAGVLLCRSFDEAIAKLADPSLSEEIENVWIVGGYSVYKEAMASPLCHRIYFTEIKASFECDAFFPNIPDDFKLVENDDDLPSEVQEENGLKYQYKIYEKL</sequence>
<dbReference type="SUPFAM" id="SSF53597">
    <property type="entry name" value="Dihydrofolate reductase-like"/>
    <property type="match status" value="1"/>
</dbReference>
<dbReference type="Proteomes" id="UP001151699">
    <property type="component" value="Chromosome B"/>
</dbReference>
<dbReference type="GO" id="GO:0050661">
    <property type="term" value="F:NADP binding"/>
    <property type="evidence" value="ECO:0007669"/>
    <property type="project" value="InterPro"/>
</dbReference>
<dbReference type="Gene3D" id="3.40.430.10">
    <property type="entry name" value="Dihydrofolate Reductase, subunit A"/>
    <property type="match status" value="1"/>
</dbReference>
<name>A0A9Q0N1S9_9DIPT</name>
<evidence type="ECO:0000256" key="6">
    <source>
        <dbReference type="ARBA" id="ARBA00023002"/>
    </source>
</evidence>
<dbReference type="OrthoDB" id="4664297at2759"/>
<dbReference type="PANTHER" id="PTHR48069">
    <property type="entry name" value="DIHYDROFOLATE REDUCTASE"/>
    <property type="match status" value="1"/>
</dbReference>
<comment type="pathway">
    <text evidence="1">Cofactor biosynthesis; tetrahydrofolate biosynthesis; 5,6,7,8-tetrahydrofolate from 7,8-dihydrofolate: step 1/1.</text>
</comment>
<dbReference type="PROSITE" id="PS51330">
    <property type="entry name" value="DHFR_2"/>
    <property type="match status" value="1"/>
</dbReference>
<evidence type="ECO:0000313" key="12">
    <source>
        <dbReference type="Proteomes" id="UP001151699"/>
    </source>
</evidence>
<evidence type="ECO:0000259" key="10">
    <source>
        <dbReference type="PROSITE" id="PS51330"/>
    </source>
</evidence>
<dbReference type="GO" id="GO:0046452">
    <property type="term" value="P:dihydrofolate metabolic process"/>
    <property type="evidence" value="ECO:0007669"/>
    <property type="project" value="TreeGrafter"/>
</dbReference>
<comment type="similarity">
    <text evidence="2 9">Belongs to the dihydrofolate reductase family.</text>
</comment>
<dbReference type="GO" id="GO:0006730">
    <property type="term" value="P:one-carbon metabolic process"/>
    <property type="evidence" value="ECO:0007669"/>
    <property type="project" value="UniProtKB-KW"/>
</dbReference>
<evidence type="ECO:0000256" key="9">
    <source>
        <dbReference type="RuleBase" id="RU004474"/>
    </source>
</evidence>
<reference evidence="11" key="1">
    <citation type="submission" date="2022-07" db="EMBL/GenBank/DDBJ databases">
        <authorList>
            <person name="Trinca V."/>
            <person name="Uliana J.V.C."/>
            <person name="Torres T.T."/>
            <person name="Ward R.J."/>
            <person name="Monesi N."/>
        </authorList>
    </citation>
    <scope>NUCLEOTIDE SEQUENCE</scope>
    <source>
        <strain evidence="11">HSMRA1968</strain>
        <tissue evidence="11">Whole embryos</tissue>
    </source>
</reference>
<keyword evidence="12" id="KW-1185">Reference proteome</keyword>
<dbReference type="GO" id="GO:0005739">
    <property type="term" value="C:mitochondrion"/>
    <property type="evidence" value="ECO:0007669"/>
    <property type="project" value="TreeGrafter"/>
</dbReference>
<dbReference type="InterPro" id="IPR012259">
    <property type="entry name" value="DHFR"/>
</dbReference>
<gene>
    <name evidence="11" type="primary">DHFR</name>
    <name evidence="11" type="ORF">Bhyg_06356</name>
</gene>
<evidence type="ECO:0000313" key="11">
    <source>
        <dbReference type="EMBL" id="KAJ6641417.1"/>
    </source>
</evidence>
<dbReference type="PRINTS" id="PR00070">
    <property type="entry name" value="DHFR"/>
</dbReference>
<organism evidence="11 12">
    <name type="scientific">Pseudolycoriella hygida</name>
    <dbReference type="NCBI Taxonomy" id="35572"/>
    <lineage>
        <taxon>Eukaryota</taxon>
        <taxon>Metazoa</taxon>
        <taxon>Ecdysozoa</taxon>
        <taxon>Arthropoda</taxon>
        <taxon>Hexapoda</taxon>
        <taxon>Insecta</taxon>
        <taxon>Pterygota</taxon>
        <taxon>Neoptera</taxon>
        <taxon>Endopterygota</taxon>
        <taxon>Diptera</taxon>
        <taxon>Nematocera</taxon>
        <taxon>Sciaroidea</taxon>
        <taxon>Sciaridae</taxon>
        <taxon>Pseudolycoriella</taxon>
    </lineage>
</organism>
<evidence type="ECO:0000256" key="1">
    <source>
        <dbReference type="ARBA" id="ARBA00004903"/>
    </source>
</evidence>
<keyword evidence="4" id="KW-0554">One-carbon metabolism</keyword>
<dbReference type="EC" id="1.5.1.3" evidence="3"/>
<dbReference type="GO" id="GO:0046654">
    <property type="term" value="P:tetrahydrofolate biosynthetic process"/>
    <property type="evidence" value="ECO:0007669"/>
    <property type="project" value="InterPro"/>
</dbReference>
<evidence type="ECO:0000256" key="4">
    <source>
        <dbReference type="ARBA" id="ARBA00022563"/>
    </source>
</evidence>
<comment type="catalytic activity">
    <reaction evidence="8">
        <text>(6S)-5,6,7,8-tetrahydrofolate + NADP(+) = 7,8-dihydrofolate + NADPH + H(+)</text>
        <dbReference type="Rhea" id="RHEA:15009"/>
        <dbReference type="ChEBI" id="CHEBI:15378"/>
        <dbReference type="ChEBI" id="CHEBI:57451"/>
        <dbReference type="ChEBI" id="CHEBI:57453"/>
        <dbReference type="ChEBI" id="CHEBI:57783"/>
        <dbReference type="ChEBI" id="CHEBI:58349"/>
        <dbReference type="EC" id="1.5.1.3"/>
    </reaction>
</comment>
<evidence type="ECO:0000256" key="3">
    <source>
        <dbReference type="ARBA" id="ARBA00012856"/>
    </source>
</evidence>
<comment type="function">
    <text evidence="7">Key enzyme in folate metabolism. Catalyzes an essential reaction for de novo glycine and purine synthesis, and for DNA precursor synthesis.</text>
</comment>
<dbReference type="InterPro" id="IPR017925">
    <property type="entry name" value="DHFR_CS"/>
</dbReference>
<proteinExistence type="inferred from homology"/>
<dbReference type="InterPro" id="IPR024072">
    <property type="entry name" value="DHFR-like_dom_sf"/>
</dbReference>
<keyword evidence="6" id="KW-0560">Oxidoreductase</keyword>
<accession>A0A9Q0N1S9</accession>
<evidence type="ECO:0000256" key="8">
    <source>
        <dbReference type="ARBA" id="ARBA00048873"/>
    </source>
</evidence>
<dbReference type="CDD" id="cd00209">
    <property type="entry name" value="DHFR"/>
    <property type="match status" value="1"/>
</dbReference>
<comment type="caution">
    <text evidence="11">The sequence shown here is derived from an EMBL/GenBank/DDBJ whole genome shotgun (WGS) entry which is preliminary data.</text>
</comment>
<dbReference type="PROSITE" id="PS00075">
    <property type="entry name" value="DHFR_1"/>
    <property type="match status" value="1"/>
</dbReference>
<evidence type="ECO:0000256" key="5">
    <source>
        <dbReference type="ARBA" id="ARBA00022857"/>
    </source>
</evidence>
<keyword evidence="5" id="KW-0521">NADP</keyword>
<dbReference type="FunFam" id="3.40.430.10:FF:000002">
    <property type="entry name" value="Dihydrofolate reductase"/>
    <property type="match status" value="1"/>
</dbReference>
<feature type="domain" description="DHFR" evidence="10">
    <location>
        <begin position="5"/>
        <end position="185"/>
    </location>
</feature>
<dbReference type="EMBL" id="WJQU01000002">
    <property type="protein sequence ID" value="KAJ6641417.1"/>
    <property type="molecule type" value="Genomic_DNA"/>
</dbReference>
<dbReference type="GO" id="GO:0046655">
    <property type="term" value="P:folic acid metabolic process"/>
    <property type="evidence" value="ECO:0007669"/>
    <property type="project" value="TreeGrafter"/>
</dbReference>
<dbReference type="GO" id="GO:0004146">
    <property type="term" value="F:dihydrofolate reductase activity"/>
    <property type="evidence" value="ECO:0007669"/>
    <property type="project" value="UniProtKB-EC"/>
</dbReference>
<dbReference type="AlphaFoldDB" id="A0A9Q0N1S9"/>